<evidence type="ECO:0000313" key="8">
    <source>
        <dbReference type="EMBL" id="ETX00947.1"/>
    </source>
</evidence>
<name>W4LU51_ENTF1</name>
<keyword evidence="5 7" id="KW-0548">Nucleotidyltransferase</keyword>
<dbReference type="GO" id="GO:0050518">
    <property type="term" value="F:2-C-methyl-D-erythritol 4-phosphate cytidylyltransferase activity"/>
    <property type="evidence" value="ECO:0007669"/>
    <property type="project" value="UniProtKB-UniRule"/>
</dbReference>
<dbReference type="Proteomes" id="UP000019141">
    <property type="component" value="Unassembled WGS sequence"/>
</dbReference>
<organism evidence="8 9">
    <name type="scientific">Entotheonella factor</name>
    <dbReference type="NCBI Taxonomy" id="1429438"/>
    <lineage>
        <taxon>Bacteria</taxon>
        <taxon>Pseudomonadati</taxon>
        <taxon>Nitrospinota/Tectimicrobiota group</taxon>
        <taxon>Candidatus Tectimicrobiota</taxon>
        <taxon>Candidatus Entotheonellia</taxon>
        <taxon>Candidatus Entotheonellales</taxon>
        <taxon>Candidatus Entotheonellaceae</taxon>
        <taxon>Candidatus Entotheonella</taxon>
    </lineage>
</organism>
<dbReference type="Gene3D" id="3.90.550.10">
    <property type="entry name" value="Spore Coat Polysaccharide Biosynthesis Protein SpsA, Chain A"/>
    <property type="match status" value="1"/>
</dbReference>
<dbReference type="HAMAP" id="MF_00108">
    <property type="entry name" value="IspD"/>
    <property type="match status" value="1"/>
</dbReference>
<dbReference type="AlphaFoldDB" id="W4LU51"/>
<comment type="function">
    <text evidence="7">Catalyzes the formation of 4-diphosphocytidyl-2-C-methyl-D-erythritol from CTP and 2-C-methyl-D-erythritol 4-phosphate (MEP).</text>
</comment>
<feature type="site" description="Positions MEP for the nucleophilic attack" evidence="7">
    <location>
        <position position="218"/>
    </location>
</feature>
<dbReference type="InterPro" id="IPR034683">
    <property type="entry name" value="IspD/TarI"/>
</dbReference>
<dbReference type="PANTHER" id="PTHR32125">
    <property type="entry name" value="2-C-METHYL-D-ERYTHRITOL 4-PHOSPHATE CYTIDYLYLTRANSFERASE, CHLOROPLASTIC"/>
    <property type="match status" value="1"/>
</dbReference>
<protein>
    <recommendedName>
        <fullName evidence="7">2-C-methyl-D-erythritol 4-phosphate cytidylyltransferase</fullName>
        <ecNumber evidence="7">2.7.7.60</ecNumber>
    </recommendedName>
    <alternativeName>
        <fullName evidence="7">4-diphosphocytidyl-2C-methyl-D-erythritol synthase</fullName>
    </alternativeName>
    <alternativeName>
        <fullName evidence="7">MEP cytidylyltransferase</fullName>
        <shortName evidence="7">MCT</shortName>
    </alternativeName>
</protein>
<dbReference type="PROSITE" id="PS01295">
    <property type="entry name" value="ISPD"/>
    <property type="match status" value="1"/>
</dbReference>
<evidence type="ECO:0000313" key="9">
    <source>
        <dbReference type="Proteomes" id="UP000019141"/>
    </source>
</evidence>
<evidence type="ECO:0000256" key="2">
    <source>
        <dbReference type="ARBA" id="ARBA00004787"/>
    </source>
</evidence>
<dbReference type="EC" id="2.7.7.60" evidence="7"/>
<dbReference type="GO" id="GO:0019288">
    <property type="term" value="P:isopentenyl diphosphate biosynthetic process, methylerythritol 4-phosphate pathway"/>
    <property type="evidence" value="ECO:0007669"/>
    <property type="project" value="UniProtKB-UniRule"/>
</dbReference>
<dbReference type="HOGENOM" id="CLU_061281_2_2_7"/>
<dbReference type="Pfam" id="PF01128">
    <property type="entry name" value="IspD"/>
    <property type="match status" value="1"/>
</dbReference>
<evidence type="ECO:0000256" key="5">
    <source>
        <dbReference type="ARBA" id="ARBA00022695"/>
    </source>
</evidence>
<feature type="site" description="Transition state stabilizer" evidence="7">
    <location>
        <position position="22"/>
    </location>
</feature>
<evidence type="ECO:0000256" key="4">
    <source>
        <dbReference type="ARBA" id="ARBA00022679"/>
    </source>
</evidence>
<evidence type="ECO:0000256" key="3">
    <source>
        <dbReference type="ARBA" id="ARBA00009789"/>
    </source>
</evidence>
<keyword evidence="6 7" id="KW-0414">Isoprene biosynthesis</keyword>
<feature type="site" description="Transition state stabilizer" evidence="7">
    <location>
        <position position="29"/>
    </location>
</feature>
<dbReference type="PANTHER" id="PTHR32125:SF4">
    <property type="entry name" value="2-C-METHYL-D-ERYTHRITOL 4-PHOSPHATE CYTIDYLYLTRANSFERASE, CHLOROPLASTIC"/>
    <property type="match status" value="1"/>
</dbReference>
<evidence type="ECO:0000256" key="1">
    <source>
        <dbReference type="ARBA" id="ARBA00001282"/>
    </source>
</evidence>
<dbReference type="EMBL" id="AZHW01000286">
    <property type="protein sequence ID" value="ETX00947.1"/>
    <property type="molecule type" value="Genomic_DNA"/>
</dbReference>
<comment type="pathway">
    <text evidence="2 7">Isoprenoid biosynthesis; isopentenyl diphosphate biosynthesis via DXP pathway; isopentenyl diphosphate from 1-deoxy-D-xylulose 5-phosphate: step 2/6.</text>
</comment>
<dbReference type="CDD" id="cd02516">
    <property type="entry name" value="CDP-ME_synthetase"/>
    <property type="match status" value="1"/>
</dbReference>
<dbReference type="NCBIfam" id="TIGR00453">
    <property type="entry name" value="ispD"/>
    <property type="match status" value="1"/>
</dbReference>
<reference evidence="8 9" key="1">
    <citation type="journal article" date="2014" name="Nature">
        <title>An environmental bacterial taxon with a large and distinct metabolic repertoire.</title>
        <authorList>
            <person name="Wilson M.C."/>
            <person name="Mori T."/>
            <person name="Ruckert C."/>
            <person name="Uria A.R."/>
            <person name="Helf M.J."/>
            <person name="Takada K."/>
            <person name="Gernert C."/>
            <person name="Steffens U.A."/>
            <person name="Heycke N."/>
            <person name="Schmitt S."/>
            <person name="Rinke C."/>
            <person name="Helfrich E.J."/>
            <person name="Brachmann A.O."/>
            <person name="Gurgui C."/>
            <person name="Wakimoto T."/>
            <person name="Kracht M."/>
            <person name="Crusemann M."/>
            <person name="Hentschel U."/>
            <person name="Abe I."/>
            <person name="Matsunaga S."/>
            <person name="Kalinowski J."/>
            <person name="Takeyama H."/>
            <person name="Piel J."/>
        </authorList>
    </citation>
    <scope>NUCLEOTIDE SEQUENCE [LARGE SCALE GENOMIC DNA]</scope>
    <source>
        <strain evidence="9">TSY1</strain>
    </source>
</reference>
<dbReference type="InterPro" id="IPR029044">
    <property type="entry name" value="Nucleotide-diphossugar_trans"/>
</dbReference>
<dbReference type="FunFam" id="3.90.550.10:FF:000003">
    <property type="entry name" value="2-C-methyl-D-erythritol 4-phosphate cytidylyltransferase"/>
    <property type="match status" value="1"/>
</dbReference>
<dbReference type="InterPro" id="IPR001228">
    <property type="entry name" value="IspD"/>
</dbReference>
<accession>W4LU51</accession>
<dbReference type="SUPFAM" id="SSF53448">
    <property type="entry name" value="Nucleotide-diphospho-sugar transferases"/>
    <property type="match status" value="1"/>
</dbReference>
<dbReference type="PATRIC" id="fig|1429438.4.peg.1945"/>
<keyword evidence="4 7" id="KW-0808">Transferase</keyword>
<dbReference type="InterPro" id="IPR018294">
    <property type="entry name" value="ISPD_synthase_CS"/>
</dbReference>
<comment type="similarity">
    <text evidence="3 7">Belongs to the IspD/TarI cytidylyltransferase family. IspD subfamily.</text>
</comment>
<feature type="site" description="Positions MEP for the nucleophilic attack" evidence="7">
    <location>
        <position position="162"/>
    </location>
</feature>
<comment type="catalytic activity">
    <reaction evidence="1 7">
        <text>2-C-methyl-D-erythritol 4-phosphate + CTP + H(+) = 4-CDP-2-C-methyl-D-erythritol + diphosphate</text>
        <dbReference type="Rhea" id="RHEA:13429"/>
        <dbReference type="ChEBI" id="CHEBI:15378"/>
        <dbReference type="ChEBI" id="CHEBI:33019"/>
        <dbReference type="ChEBI" id="CHEBI:37563"/>
        <dbReference type="ChEBI" id="CHEBI:57823"/>
        <dbReference type="ChEBI" id="CHEBI:58262"/>
        <dbReference type="EC" id="2.7.7.60"/>
    </reaction>
</comment>
<gene>
    <name evidence="7" type="primary">ispD</name>
    <name evidence="8" type="ORF">ETSY1_09410</name>
</gene>
<evidence type="ECO:0000256" key="6">
    <source>
        <dbReference type="ARBA" id="ARBA00023229"/>
    </source>
</evidence>
<proteinExistence type="inferred from homology"/>
<evidence type="ECO:0000256" key="7">
    <source>
        <dbReference type="HAMAP-Rule" id="MF_00108"/>
    </source>
</evidence>
<dbReference type="UniPathway" id="UPA00056">
    <property type="reaction ID" value="UER00093"/>
</dbReference>
<comment type="caution">
    <text evidence="8">The sequence shown here is derived from an EMBL/GenBank/DDBJ whole genome shotgun (WGS) entry which is preliminary data.</text>
</comment>
<dbReference type="InterPro" id="IPR050088">
    <property type="entry name" value="IspD/TarI_cytidylyltransf_bact"/>
</dbReference>
<sequence>MKGHVTGRRVAALIPAAGSGQRMGSATPKPYLLLGRREILARTLEVFETCAAVHDVWVIASAEQQQHCRQGIVERYGFGKVRGVVAGGDERQASVWRGLQQLAPEVDLVVIHDGVRPFVSHALIEDAVEGAAQHGAAIAAVPLKDTIKRVSRQGQVEATVPRDRLWRIQTPQAFRRQLLQQAFEQAWQQRFVATDEAGLIEAYGHSVYVVQGSERNVKITTPDDLAMCERLIEREDHDG</sequence>
<keyword evidence="9" id="KW-1185">Reference proteome</keyword>